<keyword evidence="2" id="KW-1185">Reference proteome</keyword>
<name>A0A1Q2D4U4_9ENTE</name>
<dbReference type="KEGG" id="vpi:BW732_03685"/>
<dbReference type="RefSeq" id="WP_077275516.1">
    <property type="nucleotide sequence ID" value="NZ_CP019609.1"/>
</dbReference>
<evidence type="ECO:0000313" key="1">
    <source>
        <dbReference type="EMBL" id="AQP53426.1"/>
    </source>
</evidence>
<accession>A0A1Q2D4U4</accession>
<organism evidence="1 2">
    <name type="scientific">Vagococcus penaei</name>
    <dbReference type="NCBI Taxonomy" id="633807"/>
    <lineage>
        <taxon>Bacteria</taxon>
        <taxon>Bacillati</taxon>
        <taxon>Bacillota</taxon>
        <taxon>Bacilli</taxon>
        <taxon>Lactobacillales</taxon>
        <taxon>Enterococcaceae</taxon>
        <taxon>Vagococcus</taxon>
    </lineage>
</organism>
<dbReference type="AlphaFoldDB" id="A0A1Q2D4U4"/>
<reference evidence="1 2" key="1">
    <citation type="journal article" date="2010" name="Int. J. Syst. Evol. Microbiol.">
        <title>Vagococcus penaei sp. nov., isolated from spoilage microbiota of cooked shrimp (Penaeus vannamei).</title>
        <authorList>
            <person name="Jaffres E."/>
            <person name="Prevost H."/>
            <person name="Rossero A."/>
            <person name="Joffraud J.J."/>
            <person name="Dousset X."/>
        </authorList>
    </citation>
    <scope>NUCLEOTIDE SEQUENCE [LARGE SCALE GENOMIC DNA]</scope>
    <source>
        <strain evidence="1 2">CD276</strain>
    </source>
</reference>
<dbReference type="EMBL" id="CP019609">
    <property type="protein sequence ID" value="AQP53426.1"/>
    <property type="molecule type" value="Genomic_DNA"/>
</dbReference>
<proteinExistence type="predicted"/>
<dbReference type="STRING" id="633807.BW732_03685"/>
<sequence>MKYGLSIIGLIVGLIVYPLVTNAETDAKYSTNGQAAFYGTYEPPEEPDDSNLIVSPGVISRPTDTQISSIGKQQTNSTGAGILPATGSYNEVPIQIFGSLLLISSSFIVTNYLQKRRDNYEKIHNFYK</sequence>
<protein>
    <submittedName>
        <fullName evidence="1">Uncharacterized protein</fullName>
    </submittedName>
</protein>
<dbReference type="OrthoDB" id="10013601at2"/>
<evidence type="ECO:0000313" key="2">
    <source>
        <dbReference type="Proteomes" id="UP000188246"/>
    </source>
</evidence>
<gene>
    <name evidence="1" type="ORF">BW732_03685</name>
</gene>
<dbReference type="Proteomes" id="UP000188246">
    <property type="component" value="Chromosome"/>
</dbReference>